<feature type="transmembrane region" description="Helical" evidence="3">
    <location>
        <begin position="200"/>
        <end position="218"/>
    </location>
</feature>
<dbReference type="InterPro" id="IPR027417">
    <property type="entry name" value="P-loop_NTPase"/>
</dbReference>
<gene>
    <name evidence="4" type="ORF">LSINAPIS_LOCUS7525</name>
</gene>
<organism evidence="4 5">
    <name type="scientific">Leptidea sinapis</name>
    <dbReference type="NCBI Taxonomy" id="189913"/>
    <lineage>
        <taxon>Eukaryota</taxon>
        <taxon>Metazoa</taxon>
        <taxon>Ecdysozoa</taxon>
        <taxon>Arthropoda</taxon>
        <taxon>Hexapoda</taxon>
        <taxon>Insecta</taxon>
        <taxon>Pterygota</taxon>
        <taxon>Neoptera</taxon>
        <taxon>Endopterygota</taxon>
        <taxon>Lepidoptera</taxon>
        <taxon>Glossata</taxon>
        <taxon>Ditrysia</taxon>
        <taxon>Papilionoidea</taxon>
        <taxon>Pieridae</taxon>
        <taxon>Dismorphiinae</taxon>
        <taxon>Leptidea</taxon>
    </lineage>
</organism>
<dbReference type="GO" id="GO:0140359">
    <property type="term" value="F:ABC-type transporter activity"/>
    <property type="evidence" value="ECO:0007669"/>
    <property type="project" value="InterPro"/>
</dbReference>
<dbReference type="AlphaFoldDB" id="A0A5E4QEK2"/>
<evidence type="ECO:0000256" key="1">
    <source>
        <dbReference type="ARBA" id="ARBA00022448"/>
    </source>
</evidence>
<dbReference type="InterPro" id="IPR026082">
    <property type="entry name" value="ABCA"/>
</dbReference>
<name>A0A5E4QEK2_9NEOP</name>
<reference evidence="4 5" key="1">
    <citation type="submission" date="2017-07" db="EMBL/GenBank/DDBJ databases">
        <authorList>
            <person name="Talla V."/>
            <person name="Backstrom N."/>
        </authorList>
    </citation>
    <scope>NUCLEOTIDE SEQUENCE [LARGE SCALE GENOMIC DNA]</scope>
</reference>
<dbReference type="GO" id="GO:0016020">
    <property type="term" value="C:membrane"/>
    <property type="evidence" value="ECO:0007669"/>
    <property type="project" value="InterPro"/>
</dbReference>
<dbReference type="GO" id="GO:0005319">
    <property type="term" value="F:lipid transporter activity"/>
    <property type="evidence" value="ECO:0007669"/>
    <property type="project" value="TreeGrafter"/>
</dbReference>
<keyword evidence="5" id="KW-1185">Reference proteome</keyword>
<keyword evidence="1" id="KW-0813">Transport</keyword>
<sequence>GATTMWKFSIRSTERARYVTSSDQAHSNPHLRSGFLAVQLAISEAILEYVSTTTPKFELSLVPMPVSPLMQENEVRKAISLILLCFTLALLPPVLEAEALVRALRLRNVGYSSIYLGWLLYAYLTVLPITILASITLIQIFRWIHVFYTFVMIQTYVTVTIMLALIMSMFHTWVAISWMAMFTLMQTFLAELVVHHRMDLLHPVLTFFLHLLLPPLGLEHGFNEFALLQTGVMTGLYFILLMILQRTMKQRAIGGEVSWKTDSNKLHVIETPTGRERDKLQPVDELVAKSIKAYLSIMERPVLTNVTLDMYGGDFTMLYAERIQTKMMTVVEDLLIGMPSCCLSVIREMWPNQFQLNLRLLAECDLEGVKWQHVRDLDDYYRAQLCWAIAILLEPRRYRHHVTFIKISHTSTYLEYSDRVFIFDHKSLVFGGTPSYLFFKYGRDYRLRISFKGNPYTKERDDLLQRAIDVGGSVRADLGSMLILRIATSPTHVVAKLVEHLHENLQHYRIASFHISVPDAEEVCSRAIFESRAAERGISIPREKSQTALTKVDIISIDNWYFYWVVAL</sequence>
<keyword evidence="3" id="KW-0812">Transmembrane</keyword>
<dbReference type="SUPFAM" id="SSF52540">
    <property type="entry name" value="P-loop containing nucleoside triphosphate hydrolases"/>
    <property type="match status" value="1"/>
</dbReference>
<dbReference type="Proteomes" id="UP000324832">
    <property type="component" value="Unassembled WGS sequence"/>
</dbReference>
<feature type="transmembrane region" description="Helical" evidence="3">
    <location>
        <begin position="173"/>
        <end position="193"/>
    </location>
</feature>
<dbReference type="PANTHER" id="PTHR19229:SF36">
    <property type="entry name" value="ATP-BINDING CASSETTE SUB-FAMILY A MEMBER 2"/>
    <property type="match status" value="1"/>
</dbReference>
<feature type="transmembrane region" description="Helical" evidence="3">
    <location>
        <begin position="115"/>
        <end position="138"/>
    </location>
</feature>
<feature type="transmembrane region" description="Helical" evidence="3">
    <location>
        <begin position="145"/>
        <end position="167"/>
    </location>
</feature>
<proteinExistence type="predicted"/>
<feature type="transmembrane region" description="Helical" evidence="3">
    <location>
        <begin position="78"/>
        <end position="95"/>
    </location>
</feature>
<feature type="transmembrane region" description="Helical" evidence="3">
    <location>
        <begin position="224"/>
        <end position="244"/>
    </location>
</feature>
<keyword evidence="2" id="KW-0677">Repeat</keyword>
<protein>
    <submittedName>
        <fullName evidence="4">Uncharacterized protein</fullName>
    </submittedName>
</protein>
<dbReference type="EMBL" id="FZQP02002482">
    <property type="protein sequence ID" value="VVC95906.1"/>
    <property type="molecule type" value="Genomic_DNA"/>
</dbReference>
<keyword evidence="3" id="KW-1133">Transmembrane helix</keyword>
<dbReference type="PANTHER" id="PTHR19229">
    <property type="entry name" value="ATP-BINDING CASSETTE TRANSPORTER SUBFAMILY A ABCA"/>
    <property type="match status" value="1"/>
</dbReference>
<evidence type="ECO:0000256" key="3">
    <source>
        <dbReference type="SAM" id="Phobius"/>
    </source>
</evidence>
<evidence type="ECO:0000313" key="5">
    <source>
        <dbReference type="Proteomes" id="UP000324832"/>
    </source>
</evidence>
<keyword evidence="3" id="KW-0472">Membrane</keyword>
<evidence type="ECO:0000313" key="4">
    <source>
        <dbReference type="EMBL" id="VVC95906.1"/>
    </source>
</evidence>
<evidence type="ECO:0000256" key="2">
    <source>
        <dbReference type="ARBA" id="ARBA00022737"/>
    </source>
</evidence>
<feature type="non-terminal residue" evidence="4">
    <location>
        <position position="1"/>
    </location>
</feature>
<accession>A0A5E4QEK2</accession>